<evidence type="ECO:0000259" key="8">
    <source>
        <dbReference type="SMART" id="SM00738"/>
    </source>
</evidence>
<dbReference type="Pfam" id="PF00467">
    <property type="entry name" value="KOW"/>
    <property type="match status" value="1"/>
</dbReference>
<dbReference type="InterPro" id="IPR036735">
    <property type="entry name" value="NGN_dom_sf"/>
</dbReference>
<keyword evidence="2 5" id="KW-0889">Transcription antitermination</keyword>
<keyword evidence="3 5" id="KW-0805">Transcription regulation</keyword>
<dbReference type="SUPFAM" id="SSF82679">
    <property type="entry name" value="N-utilization substance G protein NusG, N-terminal domain"/>
    <property type="match status" value="1"/>
</dbReference>
<name>A0A8J7P8Y2_9BACT</name>
<protein>
    <recommendedName>
        <fullName evidence="5 6">Transcription termination/antitermination protein NusG</fullName>
    </recommendedName>
</protein>
<evidence type="ECO:0000313" key="10">
    <source>
        <dbReference type="EMBL" id="MBN8659227.1"/>
    </source>
</evidence>
<dbReference type="GO" id="GO:0031564">
    <property type="term" value="P:transcription antitermination"/>
    <property type="evidence" value="ECO:0007669"/>
    <property type="project" value="UniProtKB-UniRule"/>
</dbReference>
<dbReference type="GO" id="GO:0006354">
    <property type="term" value="P:DNA-templated transcription elongation"/>
    <property type="evidence" value="ECO:0007669"/>
    <property type="project" value="UniProtKB-UniRule"/>
</dbReference>
<dbReference type="InterPro" id="IPR005824">
    <property type="entry name" value="KOW"/>
</dbReference>
<comment type="function">
    <text evidence="5 7">Participates in transcription elongation, termination and antitermination.</text>
</comment>
<dbReference type="Proteomes" id="UP000664277">
    <property type="component" value="Unassembled WGS sequence"/>
</dbReference>
<dbReference type="AlphaFoldDB" id="A0A8J7P8Y2"/>
<evidence type="ECO:0000256" key="5">
    <source>
        <dbReference type="HAMAP-Rule" id="MF_00948"/>
    </source>
</evidence>
<dbReference type="InterPro" id="IPR015869">
    <property type="entry name" value="Transcrpt_antiterm_NusG_bac_CS"/>
</dbReference>
<dbReference type="Gene3D" id="3.30.70.940">
    <property type="entry name" value="NusG, N-terminal domain"/>
    <property type="match status" value="1"/>
</dbReference>
<dbReference type="GO" id="GO:0032784">
    <property type="term" value="P:regulation of DNA-templated transcription elongation"/>
    <property type="evidence" value="ECO:0007669"/>
    <property type="project" value="InterPro"/>
</dbReference>
<dbReference type="PROSITE" id="PS01014">
    <property type="entry name" value="NUSG"/>
    <property type="match status" value="1"/>
</dbReference>
<dbReference type="CDD" id="cd09891">
    <property type="entry name" value="NGN_Bact_1"/>
    <property type="match status" value="1"/>
</dbReference>
<comment type="similarity">
    <text evidence="5 7">Belongs to the NusG family.</text>
</comment>
<dbReference type="NCBIfam" id="TIGR00922">
    <property type="entry name" value="nusG"/>
    <property type="match status" value="1"/>
</dbReference>
<dbReference type="CDD" id="cd06091">
    <property type="entry name" value="KOW_NusG"/>
    <property type="match status" value="1"/>
</dbReference>
<dbReference type="SUPFAM" id="SSF50104">
    <property type="entry name" value="Translation proteins SH3-like domain"/>
    <property type="match status" value="1"/>
</dbReference>
<organism evidence="10 11">
    <name type="scientific">Candidatus Obscuribacter phosphatis</name>
    <dbReference type="NCBI Taxonomy" id="1906157"/>
    <lineage>
        <taxon>Bacteria</taxon>
        <taxon>Bacillati</taxon>
        <taxon>Candidatus Melainabacteria</taxon>
        <taxon>Candidatus Obscuribacterales</taxon>
        <taxon>Candidatus Obscuribacteraceae</taxon>
        <taxon>Candidatus Obscuribacter</taxon>
    </lineage>
</organism>
<dbReference type="InterPro" id="IPR043425">
    <property type="entry name" value="NusG-like"/>
</dbReference>
<gene>
    <name evidence="5 10" type="primary">nusG</name>
    <name evidence="10" type="ORF">J0M35_02615</name>
</gene>
<dbReference type="GO" id="GO:0005829">
    <property type="term" value="C:cytosol"/>
    <property type="evidence" value="ECO:0007669"/>
    <property type="project" value="TreeGrafter"/>
</dbReference>
<sequence>MGFIKTDGQRRWYAVQTASGHENKVKEHIEKRILTMGAQDRIFGVIVPEKMVTKVKDGKRVEKREREYPGYVFVEMILDDDSWRVVREAPGVTKYVGAGKKPTPVQDSEIRKILRRQMAMTGMKGKKPAAIDVKVGDYVRITGGPFADFTGEVTEVNLERERIKASVIIFGRATPVELEFNQVIKV</sequence>
<accession>A0A8J7P8Y2</accession>
<keyword evidence="1 5" id="KW-0806">Transcription termination</keyword>
<evidence type="ECO:0000256" key="6">
    <source>
        <dbReference type="NCBIfam" id="TIGR00922"/>
    </source>
</evidence>
<dbReference type="Gene3D" id="2.30.30.30">
    <property type="match status" value="1"/>
</dbReference>
<dbReference type="SMART" id="SM00738">
    <property type="entry name" value="NGN"/>
    <property type="match status" value="1"/>
</dbReference>
<dbReference type="InterPro" id="IPR014722">
    <property type="entry name" value="Rib_uL2_dom2"/>
</dbReference>
<feature type="domain" description="KOW" evidence="9">
    <location>
        <begin position="132"/>
        <end position="159"/>
    </location>
</feature>
<feature type="domain" description="NusG-like N-terminal" evidence="8">
    <location>
        <begin position="9"/>
        <end position="117"/>
    </location>
</feature>
<dbReference type="InterPro" id="IPR001062">
    <property type="entry name" value="Transcrpt_antiterm_NusG"/>
</dbReference>
<dbReference type="GO" id="GO:0006353">
    <property type="term" value="P:DNA-templated transcription termination"/>
    <property type="evidence" value="ECO:0007669"/>
    <property type="project" value="UniProtKB-UniRule"/>
</dbReference>
<keyword evidence="4 5" id="KW-0804">Transcription</keyword>
<reference evidence="10" key="1">
    <citation type="submission" date="2021-02" db="EMBL/GenBank/DDBJ databases">
        <title>Genome-Resolved Metagenomics of a Microbial Community Performing Photosynthetic Biological Nutrient Removal.</title>
        <authorList>
            <person name="Mcdaniel E.A."/>
        </authorList>
    </citation>
    <scope>NUCLEOTIDE SEQUENCE</scope>
    <source>
        <strain evidence="10">UWPOB_OBS1</strain>
    </source>
</reference>
<dbReference type="PANTHER" id="PTHR30265:SF2">
    <property type="entry name" value="TRANSCRIPTION TERMINATION_ANTITERMINATION PROTEIN NUSG"/>
    <property type="match status" value="1"/>
</dbReference>
<dbReference type="InterPro" id="IPR047050">
    <property type="entry name" value="NGN"/>
</dbReference>
<dbReference type="HAMAP" id="MF_00948">
    <property type="entry name" value="NusG"/>
    <property type="match status" value="1"/>
</dbReference>
<dbReference type="EMBL" id="JAFLCK010000002">
    <property type="protein sequence ID" value="MBN8659227.1"/>
    <property type="molecule type" value="Genomic_DNA"/>
</dbReference>
<evidence type="ECO:0000256" key="1">
    <source>
        <dbReference type="ARBA" id="ARBA00022472"/>
    </source>
</evidence>
<dbReference type="PANTHER" id="PTHR30265">
    <property type="entry name" value="RHO-INTERACTING TRANSCRIPTION TERMINATION FACTOR NUSG"/>
    <property type="match status" value="1"/>
</dbReference>
<evidence type="ECO:0000313" key="11">
    <source>
        <dbReference type="Proteomes" id="UP000664277"/>
    </source>
</evidence>
<evidence type="ECO:0000256" key="3">
    <source>
        <dbReference type="ARBA" id="ARBA00023015"/>
    </source>
</evidence>
<proteinExistence type="inferred from homology"/>
<dbReference type="PRINTS" id="PR00338">
    <property type="entry name" value="NUSGTNSCPFCT"/>
</dbReference>
<evidence type="ECO:0000256" key="2">
    <source>
        <dbReference type="ARBA" id="ARBA00022814"/>
    </source>
</evidence>
<evidence type="ECO:0000256" key="4">
    <source>
        <dbReference type="ARBA" id="ARBA00023163"/>
    </source>
</evidence>
<dbReference type="Pfam" id="PF02357">
    <property type="entry name" value="NusG"/>
    <property type="match status" value="1"/>
</dbReference>
<evidence type="ECO:0000256" key="7">
    <source>
        <dbReference type="RuleBase" id="RU000538"/>
    </source>
</evidence>
<comment type="caution">
    <text evidence="10">The sequence shown here is derived from an EMBL/GenBank/DDBJ whole genome shotgun (WGS) entry which is preliminary data.</text>
</comment>
<evidence type="ECO:0000259" key="9">
    <source>
        <dbReference type="SMART" id="SM00739"/>
    </source>
</evidence>
<dbReference type="FunFam" id="2.30.30.30:FF:000002">
    <property type="entry name" value="Transcription termination/antitermination factor NusG"/>
    <property type="match status" value="1"/>
</dbReference>
<dbReference type="InterPro" id="IPR008991">
    <property type="entry name" value="Translation_prot_SH3-like_sf"/>
</dbReference>
<dbReference type="InterPro" id="IPR006645">
    <property type="entry name" value="NGN-like_dom"/>
</dbReference>
<dbReference type="SMART" id="SM00739">
    <property type="entry name" value="KOW"/>
    <property type="match status" value="1"/>
</dbReference>